<keyword evidence="2 5" id="KW-0812">Transmembrane</keyword>
<dbReference type="GO" id="GO:0005506">
    <property type="term" value="F:iron ion binding"/>
    <property type="evidence" value="ECO:0007669"/>
    <property type="project" value="InterPro"/>
</dbReference>
<reference evidence="8" key="1">
    <citation type="journal article" date="2018" name="Nat. Microbiol.">
        <title>Leveraging single-cell genomics to expand the fungal tree of life.</title>
        <authorList>
            <person name="Ahrendt S.R."/>
            <person name="Quandt C.A."/>
            <person name="Ciobanu D."/>
            <person name="Clum A."/>
            <person name="Salamov A."/>
            <person name="Andreopoulos B."/>
            <person name="Cheng J.F."/>
            <person name="Woyke T."/>
            <person name="Pelin A."/>
            <person name="Henrissat B."/>
            <person name="Reynolds N.K."/>
            <person name="Benny G.L."/>
            <person name="Smith M.E."/>
            <person name="James T.Y."/>
            <person name="Grigoriev I.V."/>
        </authorList>
    </citation>
    <scope>NUCLEOTIDE SEQUENCE [LARGE SCALE GENOMIC DNA]</scope>
    <source>
        <strain evidence="8">Benny S71-1</strain>
    </source>
</reference>
<dbReference type="GO" id="GO:0016491">
    <property type="term" value="F:oxidoreductase activity"/>
    <property type="evidence" value="ECO:0007669"/>
    <property type="project" value="InterPro"/>
</dbReference>
<evidence type="ECO:0000313" key="8">
    <source>
        <dbReference type="Proteomes" id="UP000278143"/>
    </source>
</evidence>
<gene>
    <name evidence="7" type="ORF">SYNPS1DRAFT_33082</name>
</gene>
<evidence type="ECO:0000256" key="5">
    <source>
        <dbReference type="SAM" id="Phobius"/>
    </source>
</evidence>
<comment type="subcellular location">
    <subcellularLocation>
        <location evidence="1">Membrane</location>
    </subcellularLocation>
</comment>
<keyword evidence="8" id="KW-1185">Reference proteome</keyword>
<feature type="transmembrane region" description="Helical" evidence="5">
    <location>
        <begin position="12"/>
        <end position="33"/>
    </location>
</feature>
<proteinExistence type="predicted"/>
<dbReference type="Pfam" id="PF04116">
    <property type="entry name" value="FA_hydroxylase"/>
    <property type="match status" value="1"/>
</dbReference>
<evidence type="ECO:0000256" key="3">
    <source>
        <dbReference type="ARBA" id="ARBA00022989"/>
    </source>
</evidence>
<dbReference type="InterPro" id="IPR006694">
    <property type="entry name" value="Fatty_acid_hydroxylase"/>
</dbReference>
<evidence type="ECO:0000256" key="1">
    <source>
        <dbReference type="ARBA" id="ARBA00004370"/>
    </source>
</evidence>
<keyword evidence="3 5" id="KW-1133">Transmembrane helix</keyword>
<dbReference type="PANTHER" id="PTHR11863">
    <property type="entry name" value="STEROL DESATURASE"/>
    <property type="match status" value="1"/>
</dbReference>
<dbReference type="EMBL" id="KZ989934">
    <property type="protein sequence ID" value="RKP24993.1"/>
    <property type="molecule type" value="Genomic_DNA"/>
</dbReference>
<keyword evidence="4 5" id="KW-0472">Membrane</keyword>
<feature type="domain" description="Fatty acid hydroxylase" evidence="6">
    <location>
        <begin position="103"/>
        <end position="239"/>
    </location>
</feature>
<name>A0A4P9YXY0_9FUNG</name>
<dbReference type="OrthoDB" id="1658724at2759"/>
<feature type="transmembrane region" description="Helical" evidence="5">
    <location>
        <begin position="93"/>
        <end position="112"/>
    </location>
</feature>
<organism evidence="7 8">
    <name type="scientific">Syncephalis pseudoplumigaleata</name>
    <dbReference type="NCBI Taxonomy" id="1712513"/>
    <lineage>
        <taxon>Eukaryota</taxon>
        <taxon>Fungi</taxon>
        <taxon>Fungi incertae sedis</taxon>
        <taxon>Zoopagomycota</taxon>
        <taxon>Zoopagomycotina</taxon>
        <taxon>Zoopagomycetes</taxon>
        <taxon>Zoopagales</taxon>
        <taxon>Piptocephalidaceae</taxon>
        <taxon>Syncephalis</taxon>
    </lineage>
</organism>
<evidence type="ECO:0000256" key="4">
    <source>
        <dbReference type="ARBA" id="ARBA00023136"/>
    </source>
</evidence>
<feature type="transmembrane region" description="Helical" evidence="5">
    <location>
        <begin position="62"/>
        <end position="81"/>
    </location>
</feature>
<dbReference type="InterPro" id="IPR050307">
    <property type="entry name" value="Sterol_Desaturase_Related"/>
</dbReference>
<sequence length="263" mass="31290">MFVGRDPATVIVVFSFVMHELFYFGRYVPFYILDFFPSMKKYKIQQNKENTRELQWKCLRKLMFNHVFIQLPMMLGFHSFAEFFGMKIIDVFPTWQSFAVQIAIFFVFEDFYHYWMHRLMHIPQLYKYVHKVHHEFSAPFGITAEYAHPIETLVLGLGTIGGPCLWVMATGDLHVMTMFAWIILRLLQTVDAHSGYDFPFSMHHWCPFWGGADHHDYHHMSFVDNFSSSFRWWDTLFGTDLKYIAYKKQKREEAAALAAKKAE</sequence>
<dbReference type="GO" id="GO:0008610">
    <property type="term" value="P:lipid biosynthetic process"/>
    <property type="evidence" value="ECO:0007669"/>
    <property type="project" value="InterPro"/>
</dbReference>
<dbReference type="GO" id="GO:0016020">
    <property type="term" value="C:membrane"/>
    <property type="evidence" value="ECO:0007669"/>
    <property type="project" value="UniProtKB-SubCell"/>
</dbReference>
<dbReference type="AlphaFoldDB" id="A0A4P9YXY0"/>
<evidence type="ECO:0000259" key="6">
    <source>
        <dbReference type="Pfam" id="PF04116"/>
    </source>
</evidence>
<accession>A0A4P9YXY0</accession>
<evidence type="ECO:0000256" key="2">
    <source>
        <dbReference type="ARBA" id="ARBA00022692"/>
    </source>
</evidence>
<protein>
    <submittedName>
        <fullName evidence="7">Fatty acid hydroxylase superfamily-domain-containing protein</fullName>
    </submittedName>
</protein>
<dbReference type="Proteomes" id="UP000278143">
    <property type="component" value="Unassembled WGS sequence"/>
</dbReference>
<evidence type="ECO:0000313" key="7">
    <source>
        <dbReference type="EMBL" id="RKP24993.1"/>
    </source>
</evidence>